<feature type="domain" description="Solute-binding protein family 3/N-terminal" evidence="1">
    <location>
        <begin position="4"/>
        <end position="90"/>
    </location>
</feature>
<dbReference type="Gene3D" id="3.40.190.10">
    <property type="entry name" value="Periplasmic binding protein-like II"/>
    <property type="match status" value="2"/>
</dbReference>
<proteinExistence type="predicted"/>
<keyword evidence="3" id="KW-1185">Reference proteome</keyword>
<protein>
    <submittedName>
        <fullName evidence="2">Transporter substrate-binding domain-containing protein</fullName>
    </submittedName>
</protein>
<dbReference type="Pfam" id="PF00497">
    <property type="entry name" value="SBP_bac_3"/>
    <property type="match status" value="1"/>
</dbReference>
<evidence type="ECO:0000313" key="3">
    <source>
        <dbReference type="Proteomes" id="UP001334005"/>
    </source>
</evidence>
<dbReference type="SUPFAM" id="SSF53850">
    <property type="entry name" value="Periplasmic binding protein-like II"/>
    <property type="match status" value="1"/>
</dbReference>
<accession>A0ABU8Z030</accession>
<evidence type="ECO:0000259" key="1">
    <source>
        <dbReference type="Pfam" id="PF00497"/>
    </source>
</evidence>
<dbReference type="InterPro" id="IPR001638">
    <property type="entry name" value="Solute-binding_3/MltF_N"/>
</dbReference>
<dbReference type="EMBL" id="JARXNH020000017">
    <property type="protein sequence ID" value="MEK0246573.1"/>
    <property type="molecule type" value="Genomic_DNA"/>
</dbReference>
<dbReference type="Proteomes" id="UP001334005">
    <property type="component" value="Unassembled WGS sequence"/>
</dbReference>
<gene>
    <name evidence="2" type="ORF">QFI66_000160</name>
</gene>
<name>A0ABU8Z030_9ENTR</name>
<reference evidence="2 3" key="1">
    <citation type="submission" date="2024-03" db="EMBL/GenBank/DDBJ databases">
        <title>Two novel Raoultella species associated with bleeding cankers of broadleaf hosts, Raoultella scottia sp. nov. and Raoultella lignicola sp. nov.</title>
        <authorList>
            <person name="Brady C.L."/>
        </authorList>
    </citation>
    <scope>NUCLEOTIDE SEQUENCE [LARGE SCALE GENOMIC DNA]</scope>
    <source>
        <strain evidence="2 3">BAC 10a-01-01</strain>
    </source>
</reference>
<dbReference type="RefSeq" id="WP_331833342.1">
    <property type="nucleotide sequence ID" value="NZ_JARXNH020000017.1"/>
</dbReference>
<evidence type="ECO:0000313" key="2">
    <source>
        <dbReference type="EMBL" id="MEK0246573.1"/>
    </source>
</evidence>
<organism evidence="2 3">
    <name type="scientific">Raoultella scottii</name>
    <dbReference type="NCBI Taxonomy" id="3040937"/>
    <lineage>
        <taxon>Bacteria</taxon>
        <taxon>Pseudomonadati</taxon>
        <taxon>Pseudomonadota</taxon>
        <taxon>Gammaproteobacteria</taxon>
        <taxon>Enterobacterales</taxon>
        <taxon>Enterobacteriaceae</taxon>
        <taxon>Klebsiella/Raoultella group</taxon>
        <taxon>Raoultella</taxon>
    </lineage>
</organism>
<sequence>NNSADAILDLQSERIDAVFDDITFANSTLSRPENNNLTFSGPQLSGPIWGEGEAMGVRPADADLKAKLDTAIKAALADGTVKKLSEKWFKADVTP</sequence>
<feature type="non-terminal residue" evidence="2">
    <location>
        <position position="1"/>
    </location>
</feature>
<comment type="caution">
    <text evidence="2">The sequence shown here is derived from an EMBL/GenBank/DDBJ whole genome shotgun (WGS) entry which is preliminary data.</text>
</comment>